<dbReference type="Proteomes" id="UP001341840">
    <property type="component" value="Unassembled WGS sequence"/>
</dbReference>
<keyword evidence="1" id="KW-1133">Transmembrane helix</keyword>
<evidence type="ECO:0000313" key="3">
    <source>
        <dbReference type="Proteomes" id="UP001341840"/>
    </source>
</evidence>
<name>A0ABU6Y5H8_9FABA</name>
<dbReference type="EMBL" id="JASCZI010241664">
    <property type="protein sequence ID" value="MED6203978.1"/>
    <property type="molecule type" value="Genomic_DNA"/>
</dbReference>
<evidence type="ECO:0000313" key="2">
    <source>
        <dbReference type="EMBL" id="MED6203978.1"/>
    </source>
</evidence>
<feature type="transmembrane region" description="Helical" evidence="1">
    <location>
        <begin position="25"/>
        <end position="44"/>
    </location>
</feature>
<comment type="caution">
    <text evidence="2">The sequence shown here is derived from an EMBL/GenBank/DDBJ whole genome shotgun (WGS) entry which is preliminary data.</text>
</comment>
<proteinExistence type="predicted"/>
<keyword evidence="1" id="KW-0472">Membrane</keyword>
<evidence type="ECO:0000256" key="1">
    <source>
        <dbReference type="SAM" id="Phobius"/>
    </source>
</evidence>
<accession>A0ABU6Y5H8</accession>
<organism evidence="2 3">
    <name type="scientific">Stylosanthes scabra</name>
    <dbReference type="NCBI Taxonomy" id="79078"/>
    <lineage>
        <taxon>Eukaryota</taxon>
        <taxon>Viridiplantae</taxon>
        <taxon>Streptophyta</taxon>
        <taxon>Embryophyta</taxon>
        <taxon>Tracheophyta</taxon>
        <taxon>Spermatophyta</taxon>
        <taxon>Magnoliopsida</taxon>
        <taxon>eudicotyledons</taxon>
        <taxon>Gunneridae</taxon>
        <taxon>Pentapetalae</taxon>
        <taxon>rosids</taxon>
        <taxon>fabids</taxon>
        <taxon>Fabales</taxon>
        <taxon>Fabaceae</taxon>
        <taxon>Papilionoideae</taxon>
        <taxon>50 kb inversion clade</taxon>
        <taxon>dalbergioids sensu lato</taxon>
        <taxon>Dalbergieae</taxon>
        <taxon>Pterocarpus clade</taxon>
        <taxon>Stylosanthes</taxon>
    </lineage>
</organism>
<protein>
    <submittedName>
        <fullName evidence="2">Uncharacterized protein</fullName>
    </submittedName>
</protein>
<sequence length="131" mass="14692">MGEDTKSLAYFHKHDSNTNTDHTRYWLASFGPAHVVALVSAILLTPIKDGGWRLDLGRWLDLGDWCGSGRVRQSKDFADKLSVDQRARTEEEHFCFHKNLQCSSDLQRTAGEGEFGPARPLRCSSQIGKSV</sequence>
<keyword evidence="1" id="KW-0812">Transmembrane</keyword>
<gene>
    <name evidence="2" type="ORF">PIB30_004565</name>
</gene>
<reference evidence="2 3" key="1">
    <citation type="journal article" date="2023" name="Plants (Basel)">
        <title>Bridging the Gap: Combining Genomics and Transcriptomics Approaches to Understand Stylosanthes scabra, an Orphan Legume from the Brazilian Caatinga.</title>
        <authorList>
            <person name="Ferreira-Neto J.R.C."/>
            <person name="da Silva M.D."/>
            <person name="Binneck E."/>
            <person name="de Melo N.F."/>
            <person name="da Silva R.H."/>
            <person name="de Melo A.L.T.M."/>
            <person name="Pandolfi V."/>
            <person name="Bustamante F.O."/>
            <person name="Brasileiro-Vidal A.C."/>
            <person name="Benko-Iseppon A.M."/>
        </authorList>
    </citation>
    <scope>NUCLEOTIDE SEQUENCE [LARGE SCALE GENOMIC DNA]</scope>
    <source>
        <tissue evidence="2">Leaves</tissue>
    </source>
</reference>
<keyword evidence="3" id="KW-1185">Reference proteome</keyword>